<comment type="caution">
    <text evidence="1">The sequence shown here is derived from an EMBL/GenBank/DDBJ whole genome shotgun (WGS) entry which is preliminary data.</text>
</comment>
<protein>
    <submittedName>
        <fullName evidence="1">Uncharacterized protein</fullName>
    </submittedName>
</protein>
<evidence type="ECO:0000313" key="1">
    <source>
        <dbReference type="EMBL" id="CAH1441038.1"/>
    </source>
</evidence>
<keyword evidence="2" id="KW-1185">Reference proteome</keyword>
<proteinExistence type="predicted"/>
<sequence length="70" mass="7854">MSKIKTKLTADAFRANQSMLPLILALKIVPVDKGYPIKKPDEVPKEPLIPPTSELIITQLEKEEGAWEIK</sequence>
<dbReference type="AlphaFoldDB" id="A0AAU9NT16"/>
<organism evidence="1 2">
    <name type="scientific">Lactuca virosa</name>
    <dbReference type="NCBI Taxonomy" id="75947"/>
    <lineage>
        <taxon>Eukaryota</taxon>
        <taxon>Viridiplantae</taxon>
        <taxon>Streptophyta</taxon>
        <taxon>Embryophyta</taxon>
        <taxon>Tracheophyta</taxon>
        <taxon>Spermatophyta</taxon>
        <taxon>Magnoliopsida</taxon>
        <taxon>eudicotyledons</taxon>
        <taxon>Gunneridae</taxon>
        <taxon>Pentapetalae</taxon>
        <taxon>asterids</taxon>
        <taxon>campanulids</taxon>
        <taxon>Asterales</taxon>
        <taxon>Asteraceae</taxon>
        <taxon>Cichorioideae</taxon>
        <taxon>Cichorieae</taxon>
        <taxon>Lactucinae</taxon>
        <taxon>Lactuca</taxon>
    </lineage>
</organism>
<accession>A0AAU9NT16</accession>
<dbReference type="Proteomes" id="UP001157418">
    <property type="component" value="Unassembled WGS sequence"/>
</dbReference>
<name>A0AAU9NT16_9ASTR</name>
<evidence type="ECO:0000313" key="2">
    <source>
        <dbReference type="Proteomes" id="UP001157418"/>
    </source>
</evidence>
<dbReference type="EMBL" id="CAKMRJ010005412">
    <property type="protein sequence ID" value="CAH1441038.1"/>
    <property type="molecule type" value="Genomic_DNA"/>
</dbReference>
<gene>
    <name evidence="1" type="ORF">LVIROSA_LOCUS27132</name>
</gene>
<reference evidence="1 2" key="1">
    <citation type="submission" date="2022-01" db="EMBL/GenBank/DDBJ databases">
        <authorList>
            <person name="Xiong W."/>
            <person name="Schranz E."/>
        </authorList>
    </citation>
    <scope>NUCLEOTIDE SEQUENCE [LARGE SCALE GENOMIC DNA]</scope>
</reference>